<gene>
    <name evidence="1" type="ORF">EW093_06970</name>
</gene>
<dbReference type="EMBL" id="CP035807">
    <property type="protein sequence ID" value="QEN04450.1"/>
    <property type="molecule type" value="Genomic_DNA"/>
</dbReference>
<dbReference type="Proteomes" id="UP000323824">
    <property type="component" value="Chromosome"/>
</dbReference>
<evidence type="ECO:0000313" key="2">
    <source>
        <dbReference type="Proteomes" id="UP000323824"/>
    </source>
</evidence>
<keyword evidence="2" id="KW-1185">Reference proteome</keyword>
<protein>
    <submittedName>
        <fullName evidence="1">Uncharacterized protein</fullName>
    </submittedName>
</protein>
<dbReference type="AlphaFoldDB" id="A0A5C1QBK8"/>
<reference evidence="1 2" key="2">
    <citation type="submission" date="2019-09" db="EMBL/GenBank/DDBJ databases">
        <title>Complete Genome Sequence and Methylome Analysis of free living Spirochaetas.</title>
        <authorList>
            <person name="Leshcheva N."/>
            <person name="Mikheeva N."/>
        </authorList>
    </citation>
    <scope>NUCLEOTIDE SEQUENCE [LARGE SCALE GENOMIC DNA]</scope>
    <source>
        <strain evidence="1 2">P</strain>
    </source>
</reference>
<dbReference type="KEGG" id="sper:EW093_06970"/>
<evidence type="ECO:0000313" key="1">
    <source>
        <dbReference type="EMBL" id="QEN04450.1"/>
    </source>
</evidence>
<sequence>MYKDLNNSIKKFNPDKQELDLILSKFSSHVFSHRGDNLFGEKYEVWVYEYLKSWALQCDDVTSFVVKDKSEELKGSNQLCYDKNGQIVYIEQGVKKAEYDGLFIYKNKIVFVESSVSELRKYFRNLEDRLKIKRDLLVDYFKTEEVYVLVVTRPKKRSLVYRSLPYLVLYKLKNPDFDNIQISDRVFETIDNGSKLVDLNSISSFFSSSF</sequence>
<organism evidence="1 2">
    <name type="scientific">Thiospirochaeta perfilievii</name>
    <dbReference type="NCBI Taxonomy" id="252967"/>
    <lineage>
        <taxon>Bacteria</taxon>
        <taxon>Pseudomonadati</taxon>
        <taxon>Spirochaetota</taxon>
        <taxon>Spirochaetia</taxon>
        <taxon>Spirochaetales</taxon>
        <taxon>Spirochaetaceae</taxon>
        <taxon>Thiospirochaeta</taxon>
    </lineage>
</organism>
<name>A0A5C1QBK8_9SPIO</name>
<proteinExistence type="predicted"/>
<dbReference type="RefSeq" id="WP_149567697.1">
    <property type="nucleotide sequence ID" value="NZ_CP035807.1"/>
</dbReference>
<accession>A0A5C1QBK8</accession>
<reference evidence="1 2" key="1">
    <citation type="submission" date="2019-02" db="EMBL/GenBank/DDBJ databases">
        <authorList>
            <person name="Fomenkov A."/>
            <person name="Dubinina G."/>
            <person name="Grabovich M."/>
            <person name="Vincze T."/>
            <person name="Roberts R.J."/>
        </authorList>
    </citation>
    <scope>NUCLEOTIDE SEQUENCE [LARGE SCALE GENOMIC DNA]</scope>
    <source>
        <strain evidence="1 2">P</strain>
    </source>
</reference>